<keyword evidence="6" id="KW-0862">Zinc</keyword>
<dbReference type="EMBL" id="CAJNOE010000051">
    <property type="protein sequence ID" value="CAF0815580.1"/>
    <property type="molecule type" value="Genomic_DNA"/>
</dbReference>
<organism evidence="9 11">
    <name type="scientific">Adineta steineri</name>
    <dbReference type="NCBI Taxonomy" id="433720"/>
    <lineage>
        <taxon>Eukaryota</taxon>
        <taxon>Metazoa</taxon>
        <taxon>Spiralia</taxon>
        <taxon>Gnathifera</taxon>
        <taxon>Rotifera</taxon>
        <taxon>Eurotatoria</taxon>
        <taxon>Bdelloidea</taxon>
        <taxon>Adinetida</taxon>
        <taxon>Adinetidae</taxon>
        <taxon>Adineta</taxon>
    </lineage>
</organism>
<evidence type="ECO:0000256" key="2">
    <source>
        <dbReference type="ARBA" id="ARBA00010279"/>
    </source>
</evidence>
<protein>
    <recommendedName>
        <fullName evidence="8">Lysine-specific metallo-endopeptidase domain-containing protein</fullName>
    </recommendedName>
</protein>
<feature type="domain" description="Lysine-specific metallo-endopeptidase" evidence="8">
    <location>
        <begin position="207"/>
        <end position="341"/>
    </location>
</feature>
<dbReference type="SUPFAM" id="SSF55486">
    <property type="entry name" value="Metalloproteases ('zincins'), catalytic domain"/>
    <property type="match status" value="1"/>
</dbReference>
<dbReference type="AlphaFoldDB" id="A0A813TZR0"/>
<evidence type="ECO:0000259" key="8">
    <source>
        <dbReference type="SMART" id="SM01351"/>
    </source>
</evidence>
<dbReference type="InterPro" id="IPR024079">
    <property type="entry name" value="MetalloPept_cat_dom_sf"/>
</dbReference>
<evidence type="ECO:0000313" key="10">
    <source>
        <dbReference type="EMBL" id="CAF3721059.1"/>
    </source>
</evidence>
<dbReference type="Gene3D" id="2.60.40.2970">
    <property type="match status" value="1"/>
</dbReference>
<evidence type="ECO:0000313" key="9">
    <source>
        <dbReference type="EMBL" id="CAF0815580.1"/>
    </source>
</evidence>
<keyword evidence="4" id="KW-0479">Metal-binding</keyword>
<dbReference type="Proteomes" id="UP000663868">
    <property type="component" value="Unassembled WGS sequence"/>
</dbReference>
<dbReference type="Proteomes" id="UP000663860">
    <property type="component" value="Unassembled WGS sequence"/>
</dbReference>
<accession>A0A813TZR0</accession>
<dbReference type="InterPro" id="IPR050414">
    <property type="entry name" value="Fungal_M35_metalloproteases"/>
</dbReference>
<comment type="cofactor">
    <cofactor evidence="1">
        <name>Zn(2+)</name>
        <dbReference type="ChEBI" id="CHEBI:29105"/>
    </cofactor>
</comment>
<dbReference type="GO" id="GO:0004222">
    <property type="term" value="F:metalloendopeptidase activity"/>
    <property type="evidence" value="ECO:0007669"/>
    <property type="project" value="InterPro"/>
</dbReference>
<keyword evidence="7" id="KW-0482">Metalloprotease</keyword>
<evidence type="ECO:0000256" key="6">
    <source>
        <dbReference type="ARBA" id="ARBA00022833"/>
    </source>
</evidence>
<evidence type="ECO:0000256" key="5">
    <source>
        <dbReference type="ARBA" id="ARBA00022801"/>
    </source>
</evidence>
<evidence type="ECO:0000313" key="11">
    <source>
        <dbReference type="Proteomes" id="UP000663860"/>
    </source>
</evidence>
<sequence length="347" mass="38496">MITIMVIHVFGQDLSVSIAPTLSQYSDKQDVEVILNYKNQGSKKVLIYKWYFPNQQLFHPLFEMTRDGKRVAYIGPVAKRRTPIAEDMVSLESGKSISTRIQLSSVYNMTETGNYAIRFNVTIDQMLSTSSRLLQIESDVISDSRLISPSATLFAVGRSNALITESARVATQGKSLIPSYYKCSTTQETMISAAIKSAASYSLSSIQYLSSVSSSGTTRYTTWFGTYSSSNLATLKTQYNRINDVFNTKSMSFDCTCTEENTYAYVYPSIPYKIHLCPAFWSAPTTGTDTKGGTLVHETSHFTAVARTSDYAYGQSACKTLAKSNPTKALGNADSHEYFSENYPKLL</sequence>
<proteinExistence type="inferred from homology"/>
<evidence type="ECO:0000256" key="7">
    <source>
        <dbReference type="ARBA" id="ARBA00023049"/>
    </source>
</evidence>
<evidence type="ECO:0000256" key="4">
    <source>
        <dbReference type="ARBA" id="ARBA00022723"/>
    </source>
</evidence>
<gene>
    <name evidence="9" type="ORF">IZO911_LOCUS7706</name>
    <name evidence="10" type="ORF">KXQ929_LOCUS12410</name>
</gene>
<dbReference type="GO" id="GO:0046872">
    <property type="term" value="F:metal ion binding"/>
    <property type="evidence" value="ECO:0007669"/>
    <property type="project" value="UniProtKB-KW"/>
</dbReference>
<comment type="caution">
    <text evidence="9">The sequence shown here is derived from an EMBL/GenBank/DDBJ whole genome shotgun (WGS) entry which is preliminary data.</text>
</comment>
<dbReference type="InterPro" id="IPR029463">
    <property type="entry name" value="Lys_MEP"/>
</dbReference>
<dbReference type="Pfam" id="PF14521">
    <property type="entry name" value="Aspzincin_M35"/>
    <property type="match status" value="1"/>
</dbReference>
<dbReference type="GO" id="GO:0006508">
    <property type="term" value="P:proteolysis"/>
    <property type="evidence" value="ECO:0007669"/>
    <property type="project" value="UniProtKB-KW"/>
</dbReference>
<evidence type="ECO:0000256" key="1">
    <source>
        <dbReference type="ARBA" id="ARBA00001947"/>
    </source>
</evidence>
<dbReference type="EMBL" id="CAJOBB010000638">
    <property type="protein sequence ID" value="CAF3721059.1"/>
    <property type="molecule type" value="Genomic_DNA"/>
</dbReference>
<keyword evidence="3" id="KW-0645">Protease</keyword>
<dbReference type="PANTHER" id="PTHR37016">
    <property type="match status" value="1"/>
</dbReference>
<dbReference type="Gene3D" id="3.40.390.10">
    <property type="entry name" value="Collagenase (Catalytic Domain)"/>
    <property type="match status" value="1"/>
</dbReference>
<comment type="similarity">
    <text evidence="2">Belongs to the peptidase M35 family.</text>
</comment>
<dbReference type="SMART" id="SM01351">
    <property type="entry name" value="Aspzincin_M35"/>
    <property type="match status" value="1"/>
</dbReference>
<name>A0A813TZR0_9BILA</name>
<keyword evidence="5" id="KW-0378">Hydrolase</keyword>
<evidence type="ECO:0000256" key="3">
    <source>
        <dbReference type="ARBA" id="ARBA00022670"/>
    </source>
</evidence>
<dbReference type="PANTHER" id="PTHR37016:SF3">
    <property type="entry name" value="NEUTRAL PROTEASE 2-RELATED"/>
    <property type="match status" value="1"/>
</dbReference>
<reference evidence="9" key="1">
    <citation type="submission" date="2021-02" db="EMBL/GenBank/DDBJ databases">
        <authorList>
            <person name="Nowell W R."/>
        </authorList>
    </citation>
    <scope>NUCLEOTIDE SEQUENCE</scope>
</reference>